<reference evidence="1 2" key="1">
    <citation type="submission" date="2018-06" db="EMBL/GenBank/DDBJ databases">
        <authorList>
            <consortium name="Pathogen Informatics"/>
            <person name="Doyle S."/>
        </authorList>
    </citation>
    <scope>NUCLEOTIDE SEQUENCE [LARGE SCALE GENOMIC DNA]</scope>
    <source>
        <strain evidence="1 2">NCTC1542</strain>
    </source>
</reference>
<name>A0A378UV65_MYCFO</name>
<proteinExistence type="predicted"/>
<sequence>MGAVSSVVSLQTIWLLRLVALSVFVQRRLQSRQRLAVGLLIPDEPAVLFDGDVRRRTDPVLAKCLHLLAALDDLGIDALR</sequence>
<evidence type="ECO:0000313" key="1">
    <source>
        <dbReference type="EMBL" id="STZ88618.1"/>
    </source>
</evidence>
<dbReference type="Proteomes" id="UP000255389">
    <property type="component" value="Unassembled WGS sequence"/>
</dbReference>
<dbReference type="AlphaFoldDB" id="A0A378UV65"/>
<accession>A0A378UV65</accession>
<gene>
    <name evidence="1" type="ORF">NCTC1542_03402</name>
</gene>
<evidence type="ECO:0000313" key="2">
    <source>
        <dbReference type="Proteomes" id="UP000255389"/>
    </source>
</evidence>
<protein>
    <submittedName>
        <fullName evidence="1">Uncharacterized protein</fullName>
    </submittedName>
</protein>
<organism evidence="1 2">
    <name type="scientific">Mycolicibacterium fortuitum</name>
    <name type="common">Mycobacterium fortuitum</name>
    <dbReference type="NCBI Taxonomy" id="1766"/>
    <lineage>
        <taxon>Bacteria</taxon>
        <taxon>Bacillati</taxon>
        <taxon>Actinomycetota</taxon>
        <taxon>Actinomycetes</taxon>
        <taxon>Mycobacteriales</taxon>
        <taxon>Mycobacteriaceae</taxon>
        <taxon>Mycolicibacterium</taxon>
    </lineage>
</organism>
<dbReference type="EMBL" id="UGQY01000003">
    <property type="protein sequence ID" value="STZ88618.1"/>
    <property type="molecule type" value="Genomic_DNA"/>
</dbReference>